<dbReference type="Gene3D" id="3.40.50.150">
    <property type="entry name" value="Vaccinia Virus protein VP39"/>
    <property type="match status" value="1"/>
</dbReference>
<keyword evidence="3" id="KW-0808">Transferase</keyword>
<gene>
    <name evidence="3" type="ORF">KDL28_28645</name>
</gene>
<comment type="caution">
    <text evidence="3">The sequence shown here is derived from an EMBL/GenBank/DDBJ whole genome shotgun (WGS) entry which is preliminary data.</text>
</comment>
<name>A0ABT1A7W9_9PSEU</name>
<feature type="compositionally biased region" description="Low complexity" evidence="1">
    <location>
        <begin position="1"/>
        <end position="20"/>
    </location>
</feature>
<feature type="domain" description="Methyltransferase type 11" evidence="2">
    <location>
        <begin position="66"/>
        <end position="164"/>
    </location>
</feature>
<dbReference type="PANTHER" id="PTHR42912:SF95">
    <property type="entry name" value="METHYLTRANSFERASE TYPE 11 DOMAIN-CONTAINING PROTEIN"/>
    <property type="match status" value="1"/>
</dbReference>
<dbReference type="SUPFAM" id="SSF53335">
    <property type="entry name" value="S-adenosyl-L-methionine-dependent methyltransferases"/>
    <property type="match status" value="1"/>
</dbReference>
<keyword evidence="3" id="KW-0489">Methyltransferase</keyword>
<dbReference type="InterPro" id="IPR029063">
    <property type="entry name" value="SAM-dependent_MTases_sf"/>
</dbReference>
<evidence type="ECO:0000259" key="2">
    <source>
        <dbReference type="Pfam" id="PF08241"/>
    </source>
</evidence>
<dbReference type="EMBL" id="JAGSOV010000061">
    <property type="protein sequence ID" value="MCO1659045.1"/>
    <property type="molecule type" value="Genomic_DNA"/>
</dbReference>
<keyword evidence="4" id="KW-1185">Reference proteome</keyword>
<evidence type="ECO:0000313" key="4">
    <source>
        <dbReference type="Proteomes" id="UP001165283"/>
    </source>
</evidence>
<dbReference type="InterPro" id="IPR013216">
    <property type="entry name" value="Methyltransf_11"/>
</dbReference>
<accession>A0ABT1A7W9</accession>
<dbReference type="Proteomes" id="UP001165283">
    <property type="component" value="Unassembled WGS sequence"/>
</dbReference>
<proteinExistence type="predicted"/>
<reference evidence="3" key="1">
    <citation type="submission" date="2021-04" db="EMBL/GenBank/DDBJ databases">
        <title>Pseudonocardia sp. nov., isolated from sandy soil of mangrove forest.</title>
        <authorList>
            <person name="Zan Z."/>
            <person name="Huang R."/>
            <person name="Liu W."/>
        </authorList>
    </citation>
    <scope>NUCLEOTIDE SEQUENCE</scope>
    <source>
        <strain evidence="3">S2-4</strain>
    </source>
</reference>
<dbReference type="Pfam" id="PF08241">
    <property type="entry name" value="Methyltransf_11"/>
    <property type="match status" value="1"/>
</dbReference>
<dbReference type="GO" id="GO:0008168">
    <property type="term" value="F:methyltransferase activity"/>
    <property type="evidence" value="ECO:0007669"/>
    <property type="project" value="UniProtKB-KW"/>
</dbReference>
<dbReference type="GO" id="GO:0032259">
    <property type="term" value="P:methylation"/>
    <property type="evidence" value="ECO:0007669"/>
    <property type="project" value="UniProtKB-KW"/>
</dbReference>
<dbReference type="InterPro" id="IPR050508">
    <property type="entry name" value="Methyltransf_Superfamily"/>
</dbReference>
<dbReference type="RefSeq" id="WP_252443634.1">
    <property type="nucleotide sequence ID" value="NZ_JAGSOV010000061.1"/>
</dbReference>
<organism evidence="3 4">
    <name type="scientific">Pseudonocardia humida</name>
    <dbReference type="NCBI Taxonomy" id="2800819"/>
    <lineage>
        <taxon>Bacteria</taxon>
        <taxon>Bacillati</taxon>
        <taxon>Actinomycetota</taxon>
        <taxon>Actinomycetes</taxon>
        <taxon>Pseudonocardiales</taxon>
        <taxon>Pseudonocardiaceae</taxon>
        <taxon>Pseudonocardia</taxon>
    </lineage>
</organism>
<evidence type="ECO:0000313" key="3">
    <source>
        <dbReference type="EMBL" id="MCO1659045.1"/>
    </source>
</evidence>
<feature type="region of interest" description="Disordered" evidence="1">
    <location>
        <begin position="1"/>
        <end position="22"/>
    </location>
</feature>
<sequence>MSAPATPASPAPSWTTGTTPNRFAALPAGRLGRLGGRLMRLLNRGQQREVLALLAAGEVDGAVEVVEVGPGPGALLGLLTARADVRRVIGVEPSVDMRALAIRANAAAIAAARLEVRPGDAATTGLPDGCADVVVSVNTVAIWPDLDSGAGELRRLLRPGGRLLLSWHGGRAPSRAARPLLLDEATLGRIETALRRRFDTVERTMTRRCTVFDARVARATRLDPNPPAR</sequence>
<evidence type="ECO:0000256" key="1">
    <source>
        <dbReference type="SAM" id="MobiDB-lite"/>
    </source>
</evidence>
<dbReference type="PANTHER" id="PTHR42912">
    <property type="entry name" value="METHYLTRANSFERASE"/>
    <property type="match status" value="1"/>
</dbReference>
<protein>
    <submittedName>
        <fullName evidence="3">Class I SAM-dependent methyltransferase</fullName>
    </submittedName>
</protein>